<dbReference type="GO" id="GO:0016787">
    <property type="term" value="F:hydrolase activity"/>
    <property type="evidence" value="ECO:0007669"/>
    <property type="project" value="UniProtKB-KW"/>
</dbReference>
<evidence type="ECO:0000259" key="1">
    <source>
        <dbReference type="Pfam" id="PF12697"/>
    </source>
</evidence>
<evidence type="ECO:0000313" key="2">
    <source>
        <dbReference type="EMBL" id="TEB29024.1"/>
    </source>
</evidence>
<organism evidence="2 3">
    <name type="scientific">Coprinellus micaceus</name>
    <name type="common">Glistening ink-cap mushroom</name>
    <name type="synonym">Coprinus micaceus</name>
    <dbReference type="NCBI Taxonomy" id="71717"/>
    <lineage>
        <taxon>Eukaryota</taxon>
        <taxon>Fungi</taxon>
        <taxon>Dikarya</taxon>
        <taxon>Basidiomycota</taxon>
        <taxon>Agaricomycotina</taxon>
        <taxon>Agaricomycetes</taxon>
        <taxon>Agaricomycetidae</taxon>
        <taxon>Agaricales</taxon>
        <taxon>Agaricineae</taxon>
        <taxon>Psathyrellaceae</taxon>
        <taxon>Coprinellus</taxon>
    </lineage>
</organism>
<evidence type="ECO:0000313" key="3">
    <source>
        <dbReference type="Proteomes" id="UP000298030"/>
    </source>
</evidence>
<dbReference type="SUPFAM" id="SSF53474">
    <property type="entry name" value="alpha/beta-Hydrolases"/>
    <property type="match status" value="1"/>
</dbReference>
<dbReference type="EMBL" id="QPFP01000029">
    <property type="protein sequence ID" value="TEB29024.1"/>
    <property type="molecule type" value="Genomic_DNA"/>
</dbReference>
<feature type="domain" description="AB hydrolase-1" evidence="1">
    <location>
        <begin position="31"/>
        <end position="274"/>
    </location>
</feature>
<dbReference type="Gene3D" id="3.40.50.1820">
    <property type="entry name" value="alpha/beta hydrolase"/>
    <property type="match status" value="1"/>
</dbReference>
<gene>
    <name evidence="2" type="ORF">FA13DRAFT_685437</name>
</gene>
<comment type="caution">
    <text evidence="2">The sequence shown here is derived from an EMBL/GenBank/DDBJ whole genome shotgun (WGS) entry which is preliminary data.</text>
</comment>
<protein>
    <submittedName>
        <fullName evidence="2">Alpha/beta-hydrolase</fullName>
    </submittedName>
</protein>
<dbReference type="AlphaFoldDB" id="A0A4Y7T4Z4"/>
<dbReference type="STRING" id="71717.A0A4Y7T4Z4"/>
<reference evidence="2 3" key="1">
    <citation type="journal article" date="2019" name="Nat. Ecol. Evol.">
        <title>Megaphylogeny resolves global patterns of mushroom evolution.</title>
        <authorList>
            <person name="Varga T."/>
            <person name="Krizsan K."/>
            <person name="Foldi C."/>
            <person name="Dima B."/>
            <person name="Sanchez-Garcia M."/>
            <person name="Sanchez-Ramirez S."/>
            <person name="Szollosi G.J."/>
            <person name="Szarkandi J.G."/>
            <person name="Papp V."/>
            <person name="Albert L."/>
            <person name="Andreopoulos W."/>
            <person name="Angelini C."/>
            <person name="Antonin V."/>
            <person name="Barry K.W."/>
            <person name="Bougher N.L."/>
            <person name="Buchanan P."/>
            <person name="Buyck B."/>
            <person name="Bense V."/>
            <person name="Catcheside P."/>
            <person name="Chovatia M."/>
            <person name="Cooper J."/>
            <person name="Damon W."/>
            <person name="Desjardin D."/>
            <person name="Finy P."/>
            <person name="Geml J."/>
            <person name="Haridas S."/>
            <person name="Hughes K."/>
            <person name="Justo A."/>
            <person name="Karasinski D."/>
            <person name="Kautmanova I."/>
            <person name="Kiss B."/>
            <person name="Kocsube S."/>
            <person name="Kotiranta H."/>
            <person name="LaButti K.M."/>
            <person name="Lechner B.E."/>
            <person name="Liimatainen K."/>
            <person name="Lipzen A."/>
            <person name="Lukacs Z."/>
            <person name="Mihaltcheva S."/>
            <person name="Morgado L.N."/>
            <person name="Niskanen T."/>
            <person name="Noordeloos M.E."/>
            <person name="Ohm R.A."/>
            <person name="Ortiz-Santana B."/>
            <person name="Ovrebo C."/>
            <person name="Racz N."/>
            <person name="Riley R."/>
            <person name="Savchenko A."/>
            <person name="Shiryaev A."/>
            <person name="Soop K."/>
            <person name="Spirin V."/>
            <person name="Szebenyi C."/>
            <person name="Tomsovsky M."/>
            <person name="Tulloss R.E."/>
            <person name="Uehling J."/>
            <person name="Grigoriev I.V."/>
            <person name="Vagvolgyi C."/>
            <person name="Papp T."/>
            <person name="Martin F.M."/>
            <person name="Miettinen O."/>
            <person name="Hibbett D.S."/>
            <person name="Nagy L.G."/>
        </authorList>
    </citation>
    <scope>NUCLEOTIDE SEQUENCE [LARGE SCALE GENOMIC DNA]</scope>
    <source>
        <strain evidence="2 3">FP101781</strain>
    </source>
</reference>
<dbReference type="PANTHER" id="PTHR43194:SF2">
    <property type="entry name" value="PEROXISOMAL MEMBRANE PROTEIN LPX1"/>
    <property type="match status" value="1"/>
</dbReference>
<name>A0A4Y7T4Z4_COPMI</name>
<sequence length="286" mass="31401">MTHDTTQAFFASSDGTLIYAEAVGNKHLPGIVFLHGLALTSLVWDKLLHDPRLLELFYMVAYDMRGHGRSGKPETPEGHASKLYADDFAAVCKGFGLKSPIFNGWSLGGAVLADITSHLNPNAISGAILSNPMPYLDPAVVTAVAKPEILDLIPGLSTTDDVALAFESRFKFIDTLFINPERVPVQTKWAWMASAALPKPQTFGLMISRPQDPTGLFKAGKDGLPLLLFTSGKDRHLRAEAEQEIARTHFTDLTVLHIEEGSHTLFYDFNDKYVGEIIEFGKRVFG</sequence>
<dbReference type="Pfam" id="PF12697">
    <property type="entry name" value="Abhydrolase_6"/>
    <property type="match status" value="1"/>
</dbReference>
<dbReference type="InterPro" id="IPR050228">
    <property type="entry name" value="Carboxylesterase_BioH"/>
</dbReference>
<accession>A0A4Y7T4Z4</accession>
<dbReference type="PANTHER" id="PTHR43194">
    <property type="entry name" value="HYDROLASE ALPHA/BETA FOLD FAMILY"/>
    <property type="match status" value="1"/>
</dbReference>
<dbReference type="InterPro" id="IPR000073">
    <property type="entry name" value="AB_hydrolase_1"/>
</dbReference>
<keyword evidence="3" id="KW-1185">Reference proteome</keyword>
<keyword evidence="2" id="KW-0378">Hydrolase</keyword>
<proteinExistence type="predicted"/>
<dbReference type="Proteomes" id="UP000298030">
    <property type="component" value="Unassembled WGS sequence"/>
</dbReference>
<dbReference type="InterPro" id="IPR029058">
    <property type="entry name" value="AB_hydrolase_fold"/>
</dbReference>
<dbReference type="OrthoDB" id="408373at2759"/>